<gene>
    <name evidence="3" type="primary">LOC110769761</name>
</gene>
<dbReference type="PANTHER" id="PTHR33067:SF15">
    <property type="entry name" value="RNA-DIRECTED DNA POLYMERASE"/>
    <property type="match status" value="1"/>
</dbReference>
<dbReference type="Gene3D" id="2.40.70.10">
    <property type="entry name" value="Acid Proteases"/>
    <property type="match status" value="1"/>
</dbReference>
<protein>
    <submittedName>
        <fullName evidence="3">Uncharacterized protein LOC110769761</fullName>
    </submittedName>
</protein>
<evidence type="ECO:0000256" key="1">
    <source>
        <dbReference type="SAM" id="MobiDB-lite"/>
    </source>
</evidence>
<dbReference type="GeneID" id="110769761"/>
<accession>A0A6P5TPF8</accession>
<evidence type="ECO:0000313" key="2">
    <source>
        <dbReference type="Proteomes" id="UP000515124"/>
    </source>
</evidence>
<dbReference type="PANTHER" id="PTHR33067">
    <property type="entry name" value="RNA-DIRECTED DNA POLYMERASE-RELATED"/>
    <property type="match status" value="1"/>
</dbReference>
<organism evidence="2 3">
    <name type="scientific">Prunus avium</name>
    <name type="common">Cherry</name>
    <name type="synonym">Cerasus avium</name>
    <dbReference type="NCBI Taxonomy" id="42229"/>
    <lineage>
        <taxon>Eukaryota</taxon>
        <taxon>Viridiplantae</taxon>
        <taxon>Streptophyta</taxon>
        <taxon>Embryophyta</taxon>
        <taxon>Tracheophyta</taxon>
        <taxon>Spermatophyta</taxon>
        <taxon>Magnoliopsida</taxon>
        <taxon>eudicotyledons</taxon>
        <taxon>Gunneridae</taxon>
        <taxon>Pentapetalae</taxon>
        <taxon>rosids</taxon>
        <taxon>fabids</taxon>
        <taxon>Rosales</taxon>
        <taxon>Rosaceae</taxon>
        <taxon>Amygdaloideae</taxon>
        <taxon>Amygdaleae</taxon>
        <taxon>Prunus</taxon>
    </lineage>
</organism>
<dbReference type="CDD" id="cd00303">
    <property type="entry name" value="retropepsin_like"/>
    <property type="match status" value="1"/>
</dbReference>
<dbReference type="InterPro" id="IPR021109">
    <property type="entry name" value="Peptidase_aspartic_dom_sf"/>
</dbReference>
<dbReference type="AlphaFoldDB" id="A0A6P5TPF8"/>
<keyword evidence="2" id="KW-1185">Reference proteome</keyword>
<dbReference type="RefSeq" id="XP_021829483.1">
    <property type="nucleotide sequence ID" value="XM_021973791.1"/>
</dbReference>
<sequence length="570" mass="64058">MGVQQLDGESFHEYWDQFLRLLASFPHHQIEDCLLMQYFYEGLLDSERMMVDATSGGGLMNKSATQAKEMFENITANSQQFNYRRAPPKKASVYEVSASDIGPQIANLTHLVKQLIPQAQVCAVCANLGHPTESCPSLYGDGEEMAQAHYMQQQKPRNDPFSNTYNPGWRQPPNFGWKNNQNVQTTLVQQNAPPPPPRQGFMQETRQTHAQMSTAIKSLENQVGQIATSLSQREPGKLPSQVIPNPNGGHETAKAITLRSGKKVPFPRRFLNSKKEQVSKDILETFRKVQVNIPLLDAIKQIPSYAKFLKELCTNKRKFKEHESMALSEEVSAVLLRELKKTSVSIQLADRSIKYPKGVLEDVLVKVNEIIFPADFLVLEMEEVPILGKELPVILGRPFMRTARTKIDVYKGTLTMAFDEETVEFKVFDALKYPNDDHACFSIDVLEQMVQETFNASQGETPLERALIQGPKTVNKEGNTTVLEAVNMLEALPPQRGKSNSIFEPLPLSTTKLVPSIVKAPQVELKPLPKNLKYAYLGDEKTLSVIIASNLSASKEHKLIRVLRESTRLP</sequence>
<reference evidence="3" key="1">
    <citation type="submission" date="2025-08" db="UniProtKB">
        <authorList>
            <consortium name="RefSeq"/>
        </authorList>
    </citation>
    <scope>IDENTIFICATION</scope>
</reference>
<dbReference type="Proteomes" id="UP000515124">
    <property type="component" value="Unplaced"/>
</dbReference>
<proteinExistence type="predicted"/>
<dbReference type="KEGG" id="pavi:110769761"/>
<evidence type="ECO:0000313" key="3">
    <source>
        <dbReference type="RefSeq" id="XP_021829483.1"/>
    </source>
</evidence>
<name>A0A6P5TPF8_PRUAV</name>
<feature type="region of interest" description="Disordered" evidence="1">
    <location>
        <begin position="229"/>
        <end position="249"/>
    </location>
</feature>